<proteinExistence type="predicted"/>
<feature type="domain" description="Cadherin" evidence="11">
    <location>
        <begin position="33"/>
        <end position="142"/>
    </location>
</feature>
<dbReference type="Proteomes" id="UP000747542">
    <property type="component" value="Unassembled WGS sequence"/>
</dbReference>
<keyword evidence="8" id="KW-0472">Membrane</keyword>
<dbReference type="PRINTS" id="PR00205">
    <property type="entry name" value="CADHERIN"/>
</dbReference>
<dbReference type="PANTHER" id="PTHR24027:SF438">
    <property type="entry name" value="CADHERIN 23"/>
    <property type="match status" value="1"/>
</dbReference>
<comment type="caution">
    <text evidence="12">The sequence shown here is derived from an EMBL/GenBank/DDBJ whole genome shotgun (WGS) entry which is preliminary data.</text>
</comment>
<evidence type="ECO:0000256" key="9">
    <source>
        <dbReference type="ARBA" id="ARBA00023157"/>
    </source>
</evidence>
<evidence type="ECO:0000256" key="3">
    <source>
        <dbReference type="ARBA" id="ARBA00022692"/>
    </source>
</evidence>
<keyword evidence="2" id="KW-0245">EGF-like domain</keyword>
<keyword evidence="7" id="KW-1133">Transmembrane helix</keyword>
<dbReference type="GO" id="GO:0016342">
    <property type="term" value="C:catenin complex"/>
    <property type="evidence" value="ECO:0007669"/>
    <property type="project" value="TreeGrafter"/>
</dbReference>
<feature type="non-terminal residue" evidence="12">
    <location>
        <position position="157"/>
    </location>
</feature>
<evidence type="ECO:0000313" key="13">
    <source>
        <dbReference type="Proteomes" id="UP000747542"/>
    </source>
</evidence>
<gene>
    <name evidence="12" type="primary">CadN-L1</name>
    <name evidence="12" type="ORF">Hamer_G002761</name>
</gene>
<dbReference type="Gene3D" id="2.60.40.60">
    <property type="entry name" value="Cadherins"/>
    <property type="match status" value="1"/>
</dbReference>
<dbReference type="InterPro" id="IPR015919">
    <property type="entry name" value="Cadherin-like_sf"/>
</dbReference>
<evidence type="ECO:0000259" key="11">
    <source>
        <dbReference type="PROSITE" id="PS50268"/>
    </source>
</evidence>
<keyword evidence="6 10" id="KW-0106">Calcium</keyword>
<dbReference type="CDD" id="cd11304">
    <property type="entry name" value="Cadherin_repeat"/>
    <property type="match status" value="1"/>
</dbReference>
<dbReference type="GO" id="GO:0045296">
    <property type="term" value="F:cadherin binding"/>
    <property type="evidence" value="ECO:0007669"/>
    <property type="project" value="TreeGrafter"/>
</dbReference>
<evidence type="ECO:0000256" key="6">
    <source>
        <dbReference type="ARBA" id="ARBA00022837"/>
    </source>
</evidence>
<dbReference type="SUPFAM" id="SSF49313">
    <property type="entry name" value="Cadherin-like"/>
    <property type="match status" value="1"/>
</dbReference>
<sequence>YEVLVVGEAGEERAYGRVLIRVEDINDMPPTFSRPMFETQITEEDDRHLPKAILQVVAEDADESDEGRLVYTLVGDDDPDTNTTFSISPSTGHIHLLRPLDRDAPSGRARWKLWVTATDGVHNAHAQVHVNVKDINDNAPFFPHDVIDATVLENAAA</sequence>
<name>A0A8J5JSS1_HOMAM</name>
<evidence type="ECO:0000313" key="12">
    <source>
        <dbReference type="EMBL" id="KAG7163561.1"/>
    </source>
</evidence>
<organism evidence="12 13">
    <name type="scientific">Homarus americanus</name>
    <name type="common">American lobster</name>
    <dbReference type="NCBI Taxonomy" id="6706"/>
    <lineage>
        <taxon>Eukaryota</taxon>
        <taxon>Metazoa</taxon>
        <taxon>Ecdysozoa</taxon>
        <taxon>Arthropoda</taxon>
        <taxon>Crustacea</taxon>
        <taxon>Multicrustacea</taxon>
        <taxon>Malacostraca</taxon>
        <taxon>Eumalacostraca</taxon>
        <taxon>Eucarida</taxon>
        <taxon>Decapoda</taxon>
        <taxon>Pleocyemata</taxon>
        <taxon>Astacidea</taxon>
        <taxon>Nephropoidea</taxon>
        <taxon>Nephropidae</taxon>
        <taxon>Homarus</taxon>
    </lineage>
</organism>
<evidence type="ECO:0000256" key="5">
    <source>
        <dbReference type="ARBA" id="ARBA00022737"/>
    </source>
</evidence>
<evidence type="ECO:0000256" key="2">
    <source>
        <dbReference type="ARBA" id="ARBA00022536"/>
    </source>
</evidence>
<dbReference type="PROSITE" id="PS00232">
    <property type="entry name" value="CADHERIN_1"/>
    <property type="match status" value="1"/>
</dbReference>
<comment type="subcellular location">
    <subcellularLocation>
        <location evidence="1">Membrane</location>
        <topology evidence="1">Single-pass membrane protein</topology>
    </subcellularLocation>
</comment>
<evidence type="ECO:0000256" key="1">
    <source>
        <dbReference type="ARBA" id="ARBA00004167"/>
    </source>
</evidence>
<evidence type="ECO:0000256" key="4">
    <source>
        <dbReference type="ARBA" id="ARBA00022729"/>
    </source>
</evidence>
<dbReference type="PANTHER" id="PTHR24027">
    <property type="entry name" value="CADHERIN-23"/>
    <property type="match status" value="1"/>
</dbReference>
<keyword evidence="3" id="KW-0812">Transmembrane</keyword>
<protein>
    <submittedName>
        <fullName evidence="12">Neural-cadherin-like 1</fullName>
    </submittedName>
</protein>
<dbReference type="PROSITE" id="PS50268">
    <property type="entry name" value="CADHERIN_2"/>
    <property type="match status" value="1"/>
</dbReference>
<evidence type="ECO:0000256" key="10">
    <source>
        <dbReference type="PROSITE-ProRule" id="PRU00043"/>
    </source>
</evidence>
<dbReference type="FunFam" id="2.60.40.60:FF:000058">
    <property type="entry name" value="FAT atypical cadherin 3"/>
    <property type="match status" value="1"/>
</dbReference>
<dbReference type="GO" id="GO:0005509">
    <property type="term" value="F:calcium ion binding"/>
    <property type="evidence" value="ECO:0007669"/>
    <property type="project" value="UniProtKB-UniRule"/>
</dbReference>
<evidence type="ECO:0000256" key="8">
    <source>
        <dbReference type="ARBA" id="ARBA00023136"/>
    </source>
</evidence>
<keyword evidence="9" id="KW-1015">Disulfide bond</keyword>
<reference evidence="12" key="1">
    <citation type="journal article" date="2021" name="Sci. Adv.">
        <title>The American lobster genome reveals insights on longevity, neural, and immune adaptations.</title>
        <authorList>
            <person name="Polinski J.M."/>
            <person name="Zimin A.V."/>
            <person name="Clark K.F."/>
            <person name="Kohn A.B."/>
            <person name="Sadowski N."/>
            <person name="Timp W."/>
            <person name="Ptitsyn A."/>
            <person name="Khanna P."/>
            <person name="Romanova D.Y."/>
            <person name="Williams P."/>
            <person name="Greenwood S.J."/>
            <person name="Moroz L.L."/>
            <person name="Walt D.R."/>
            <person name="Bodnar A.G."/>
        </authorList>
    </citation>
    <scope>NUCLEOTIDE SEQUENCE</scope>
    <source>
        <strain evidence="12">GMGI-L3</strain>
    </source>
</reference>
<keyword evidence="5" id="KW-0677">Repeat</keyword>
<dbReference type="GO" id="GO:0007156">
    <property type="term" value="P:homophilic cell adhesion via plasma membrane adhesion molecules"/>
    <property type="evidence" value="ECO:0007669"/>
    <property type="project" value="InterPro"/>
</dbReference>
<dbReference type="GO" id="GO:0016477">
    <property type="term" value="P:cell migration"/>
    <property type="evidence" value="ECO:0007669"/>
    <property type="project" value="TreeGrafter"/>
</dbReference>
<keyword evidence="13" id="KW-1185">Reference proteome</keyword>
<keyword evidence="4" id="KW-0732">Signal</keyword>
<dbReference type="InterPro" id="IPR039808">
    <property type="entry name" value="Cadherin"/>
</dbReference>
<evidence type="ECO:0000256" key="7">
    <source>
        <dbReference type="ARBA" id="ARBA00022989"/>
    </source>
</evidence>
<dbReference type="InterPro" id="IPR002126">
    <property type="entry name" value="Cadherin-like_dom"/>
</dbReference>
<dbReference type="AlphaFoldDB" id="A0A8J5JSS1"/>
<accession>A0A8J5JSS1</accession>
<dbReference type="SMART" id="SM00112">
    <property type="entry name" value="CA"/>
    <property type="match status" value="1"/>
</dbReference>
<dbReference type="Pfam" id="PF00028">
    <property type="entry name" value="Cadherin"/>
    <property type="match status" value="1"/>
</dbReference>
<dbReference type="EMBL" id="JAHLQT010026447">
    <property type="protein sequence ID" value="KAG7163561.1"/>
    <property type="molecule type" value="Genomic_DNA"/>
</dbReference>
<dbReference type="InterPro" id="IPR020894">
    <property type="entry name" value="Cadherin_CS"/>
</dbReference>
<dbReference type="GO" id="GO:0008013">
    <property type="term" value="F:beta-catenin binding"/>
    <property type="evidence" value="ECO:0007669"/>
    <property type="project" value="TreeGrafter"/>
</dbReference>
<feature type="non-terminal residue" evidence="12">
    <location>
        <position position="1"/>
    </location>
</feature>